<dbReference type="GO" id="GO:0009252">
    <property type="term" value="P:peptidoglycan biosynthetic process"/>
    <property type="evidence" value="ECO:0007669"/>
    <property type="project" value="UniProtKB-KW"/>
</dbReference>
<feature type="transmembrane region" description="Helical" evidence="10">
    <location>
        <begin position="408"/>
        <end position="433"/>
    </location>
</feature>
<name>A0A6I6EXS4_9CLOT</name>
<dbReference type="PANTHER" id="PTHR21581:SF26">
    <property type="entry name" value="D-ALANYL-D-ALANINE ENDOPEPTIDASE"/>
    <property type="match status" value="1"/>
</dbReference>
<evidence type="ECO:0000256" key="10">
    <source>
        <dbReference type="SAM" id="Phobius"/>
    </source>
</evidence>
<dbReference type="PRINTS" id="PR00725">
    <property type="entry name" value="DADACBPTASE1"/>
</dbReference>
<dbReference type="Pfam" id="PF00768">
    <property type="entry name" value="Peptidase_S11"/>
    <property type="match status" value="1"/>
</dbReference>
<evidence type="ECO:0000313" key="14">
    <source>
        <dbReference type="Proteomes" id="UP000422764"/>
    </source>
</evidence>
<dbReference type="GO" id="GO:0009002">
    <property type="term" value="F:serine-type D-Ala-D-Ala carboxypeptidase activity"/>
    <property type="evidence" value="ECO:0007669"/>
    <property type="project" value="InterPro"/>
</dbReference>
<dbReference type="EMBL" id="CP046522">
    <property type="protein sequence ID" value="QGU95726.1"/>
    <property type="molecule type" value="Genomic_DNA"/>
</dbReference>
<comment type="similarity">
    <text evidence="1 9">Belongs to the peptidase S11 family.</text>
</comment>
<dbReference type="Gene3D" id="3.40.710.10">
    <property type="entry name" value="DD-peptidase/beta-lactamase superfamily"/>
    <property type="match status" value="1"/>
</dbReference>
<evidence type="ECO:0000256" key="4">
    <source>
        <dbReference type="ARBA" id="ARBA00022960"/>
    </source>
</evidence>
<dbReference type="InterPro" id="IPR018044">
    <property type="entry name" value="Peptidase_S11"/>
</dbReference>
<feature type="active site" description="Acyl-ester intermediate" evidence="7">
    <location>
        <position position="62"/>
    </location>
</feature>
<evidence type="ECO:0000256" key="8">
    <source>
        <dbReference type="PIRSR" id="PIRSR618044-2"/>
    </source>
</evidence>
<feature type="signal peptide" evidence="11">
    <location>
        <begin position="1"/>
        <end position="24"/>
    </location>
</feature>
<evidence type="ECO:0000256" key="9">
    <source>
        <dbReference type="RuleBase" id="RU004016"/>
    </source>
</evidence>
<gene>
    <name evidence="13" type="ORF">GOM49_12055</name>
</gene>
<evidence type="ECO:0000256" key="11">
    <source>
        <dbReference type="SAM" id="SignalP"/>
    </source>
</evidence>
<evidence type="ECO:0000256" key="3">
    <source>
        <dbReference type="ARBA" id="ARBA00022801"/>
    </source>
</evidence>
<evidence type="ECO:0000256" key="2">
    <source>
        <dbReference type="ARBA" id="ARBA00022729"/>
    </source>
</evidence>
<feature type="chain" id="PRO_5026330073" evidence="11">
    <location>
        <begin position="25"/>
        <end position="446"/>
    </location>
</feature>
<keyword evidence="6" id="KW-0961">Cell wall biogenesis/degradation</keyword>
<keyword evidence="10" id="KW-1133">Transmembrane helix</keyword>
<evidence type="ECO:0000256" key="5">
    <source>
        <dbReference type="ARBA" id="ARBA00022984"/>
    </source>
</evidence>
<evidence type="ECO:0000259" key="12">
    <source>
        <dbReference type="Pfam" id="PF00768"/>
    </source>
</evidence>
<dbReference type="AlphaFoldDB" id="A0A6I6EXS4"/>
<feature type="binding site" evidence="8">
    <location>
        <position position="252"/>
    </location>
    <ligand>
        <name>substrate</name>
    </ligand>
</feature>
<keyword evidence="3" id="KW-0378">Hydrolase</keyword>
<evidence type="ECO:0000256" key="7">
    <source>
        <dbReference type="PIRSR" id="PIRSR618044-1"/>
    </source>
</evidence>
<reference evidence="13 14" key="1">
    <citation type="submission" date="2019-12" db="EMBL/GenBank/DDBJ databases">
        <title>Genome sequenceing of Clostridium bovifaecis.</title>
        <authorList>
            <person name="Yao Y."/>
        </authorList>
    </citation>
    <scope>NUCLEOTIDE SEQUENCE [LARGE SCALE GENOMIC DNA]</scope>
    <source>
        <strain evidence="13 14">BXX</strain>
    </source>
</reference>
<sequence length="446" mass="49452">MRRKFSTLLLTIFFVISFSITAFAANADLPRISGKSAIVIDAKTGEIIYAKDIDASPMYPASTTKLLTALLLAEHKQPKDLLTYTQNASSQPEYSLYNLVGRSKIRVGDTMTADDVMKALLLFSANDSAYMIADNIAGSPAEFANMMNEKIKSLGLKHSHFVTPNGLDNGIDNHYTSAYDLSVITREAYKNPWVSKIMGTKKDKIEISNGTIAYVENRNKLLGQKIDTAFADKVGIDLDQVPASNATSIGGKTGYTSKAGRTLTNVFEKDGRILIGVVMKSVYDANDTYVFNDMAKIINWAYAAKKAPLYKANTELKTISLKYKPLKFFGPEKEVKVPVVLKEDATYYDNEVNKSEIKTNFQISKDVKVSKLDTDKSIGKLVLNERNTTRTYDLYPTLSSSAVMKDNLILYIGAGIGVVVLVFLLILLAKLISNGTTRRRRNRRIF</sequence>
<proteinExistence type="inferred from homology"/>
<keyword evidence="10" id="KW-0812">Transmembrane</keyword>
<feature type="domain" description="Peptidase S11 D-alanyl-D-alanine carboxypeptidase A N-terminal" evidence="12">
    <location>
        <begin position="27"/>
        <end position="280"/>
    </location>
</feature>
<dbReference type="SUPFAM" id="SSF56601">
    <property type="entry name" value="beta-lactamase/transpeptidase-like"/>
    <property type="match status" value="1"/>
</dbReference>
<accession>A0A6I6EXS4</accession>
<keyword evidence="4" id="KW-0133">Cell shape</keyword>
<evidence type="ECO:0000256" key="1">
    <source>
        <dbReference type="ARBA" id="ARBA00007164"/>
    </source>
</evidence>
<organism evidence="13 14">
    <name type="scientific">Clostridium bovifaecis</name>
    <dbReference type="NCBI Taxonomy" id="2184719"/>
    <lineage>
        <taxon>Bacteria</taxon>
        <taxon>Bacillati</taxon>
        <taxon>Bacillota</taxon>
        <taxon>Clostridia</taxon>
        <taxon>Eubacteriales</taxon>
        <taxon>Clostridiaceae</taxon>
        <taxon>Clostridium</taxon>
    </lineage>
</organism>
<dbReference type="GO" id="GO:0006508">
    <property type="term" value="P:proteolysis"/>
    <property type="evidence" value="ECO:0007669"/>
    <property type="project" value="InterPro"/>
</dbReference>
<keyword evidence="14" id="KW-1185">Reference proteome</keyword>
<dbReference type="InterPro" id="IPR012338">
    <property type="entry name" value="Beta-lactam/transpept-like"/>
</dbReference>
<dbReference type="InterPro" id="IPR001967">
    <property type="entry name" value="Peptidase_S11_N"/>
</dbReference>
<keyword evidence="10" id="KW-0472">Membrane</keyword>
<dbReference type="PANTHER" id="PTHR21581">
    <property type="entry name" value="D-ALANYL-D-ALANINE CARBOXYPEPTIDASE"/>
    <property type="match status" value="1"/>
</dbReference>
<feature type="active site" description="Proton acceptor" evidence="7">
    <location>
        <position position="65"/>
    </location>
</feature>
<dbReference type="Proteomes" id="UP000422764">
    <property type="component" value="Chromosome"/>
</dbReference>
<evidence type="ECO:0000256" key="6">
    <source>
        <dbReference type="ARBA" id="ARBA00023316"/>
    </source>
</evidence>
<keyword evidence="13" id="KW-0645">Protease</keyword>
<keyword evidence="5" id="KW-0573">Peptidoglycan synthesis</keyword>
<protein>
    <submittedName>
        <fullName evidence="13">D-alanyl-D-alanine carboxypeptidase</fullName>
    </submittedName>
</protein>
<dbReference type="GO" id="GO:0008360">
    <property type="term" value="P:regulation of cell shape"/>
    <property type="evidence" value="ECO:0007669"/>
    <property type="project" value="UniProtKB-KW"/>
</dbReference>
<keyword evidence="13" id="KW-0121">Carboxypeptidase</keyword>
<feature type="active site" evidence="7">
    <location>
        <position position="124"/>
    </location>
</feature>
<keyword evidence="2 11" id="KW-0732">Signal</keyword>
<dbReference type="GO" id="GO:0071555">
    <property type="term" value="P:cell wall organization"/>
    <property type="evidence" value="ECO:0007669"/>
    <property type="project" value="UniProtKB-KW"/>
</dbReference>
<evidence type="ECO:0000313" key="13">
    <source>
        <dbReference type="EMBL" id="QGU95726.1"/>
    </source>
</evidence>